<protein>
    <recommendedName>
        <fullName evidence="2">histidine kinase</fullName>
        <ecNumber evidence="2">2.7.13.3</ecNumber>
    </recommendedName>
</protein>
<sequence>MTTERKLWFGAYLHTRITLLTGLLVAILTGFGIFYWTHVLEPQLRIDAQSNARFQSQALANLLGDVLAPGMDAHQIDAVVKVMDRALLFQHPATQTAFIVRIELEFDPDVVRLPPEQISLARGYAACATCFVTEVPVYGGPSRELIAIARVFGSDDFFRDLRDDVRTRLIEELALLLVLLGLLSWQITRLLRPLKEISEHVRERDIATLSPLPPLDRGASAEIRSIKEALDALLYKSHQYTESLRESRDQLGRQAKERAELIDELESKNAELERFTYTVSHDLKSPLITISGFIGLLETDLKQGDHERVDQDLRQIATAADTMQTLLDELLELSRIGRIVNPSEWVDLGELVDEVVAMVAGRIDGNRVEVSVAPDPPRVYGDRKRLLEVVLNLIDNAAKFVSTTERPRIEISFEDRKGEVICHVSDNGPGIDPRYHEKVFGLFDRLDPTTEGTGIGLSLVKRIVDVHGGRIWLESDGNGQGSRFSFSLPKPVEEAT</sequence>
<feature type="transmembrane region" description="Helical" evidence="7">
    <location>
        <begin position="17"/>
        <end position="36"/>
    </location>
</feature>
<evidence type="ECO:0000313" key="10">
    <source>
        <dbReference type="Proteomes" id="UP000094769"/>
    </source>
</evidence>
<keyword evidence="7" id="KW-0472">Membrane</keyword>
<dbReference type="SMART" id="SM00388">
    <property type="entry name" value="HisKA"/>
    <property type="match status" value="1"/>
</dbReference>
<dbReference type="InterPro" id="IPR003594">
    <property type="entry name" value="HATPase_dom"/>
</dbReference>
<dbReference type="Pfam" id="PF02518">
    <property type="entry name" value="HATPase_c"/>
    <property type="match status" value="1"/>
</dbReference>
<keyword evidence="5" id="KW-0418">Kinase</keyword>
<dbReference type="SUPFAM" id="SSF47384">
    <property type="entry name" value="Homodimeric domain of signal transducing histidine kinase"/>
    <property type="match status" value="1"/>
</dbReference>
<dbReference type="PROSITE" id="PS50109">
    <property type="entry name" value="HIS_KIN"/>
    <property type="match status" value="1"/>
</dbReference>
<name>A0A7Z1AEF9_9GAMM</name>
<dbReference type="AlphaFoldDB" id="A0A7Z1AEF9"/>
<dbReference type="RefSeq" id="WP_069127165.1">
    <property type="nucleotide sequence ID" value="NZ_MARB01000023.1"/>
</dbReference>
<evidence type="ECO:0000256" key="7">
    <source>
        <dbReference type="SAM" id="Phobius"/>
    </source>
</evidence>
<comment type="caution">
    <text evidence="9">The sequence shown here is derived from an EMBL/GenBank/DDBJ whole genome shotgun (WGS) entry which is preliminary data.</text>
</comment>
<evidence type="ECO:0000256" key="1">
    <source>
        <dbReference type="ARBA" id="ARBA00000085"/>
    </source>
</evidence>
<evidence type="ECO:0000256" key="3">
    <source>
        <dbReference type="ARBA" id="ARBA00022553"/>
    </source>
</evidence>
<comment type="catalytic activity">
    <reaction evidence="1">
        <text>ATP + protein L-histidine = ADP + protein N-phospho-L-histidine.</text>
        <dbReference type="EC" id="2.7.13.3"/>
    </reaction>
</comment>
<evidence type="ECO:0000313" key="9">
    <source>
        <dbReference type="EMBL" id="ODJ86368.1"/>
    </source>
</evidence>
<keyword evidence="3" id="KW-0597">Phosphoprotein</keyword>
<dbReference type="OrthoDB" id="7051794at2"/>
<evidence type="ECO:0000256" key="4">
    <source>
        <dbReference type="ARBA" id="ARBA00022679"/>
    </source>
</evidence>
<dbReference type="InterPro" id="IPR036890">
    <property type="entry name" value="HATPase_C_sf"/>
</dbReference>
<dbReference type="CDD" id="cd00082">
    <property type="entry name" value="HisKA"/>
    <property type="match status" value="1"/>
</dbReference>
<dbReference type="InterPro" id="IPR036097">
    <property type="entry name" value="HisK_dim/P_sf"/>
</dbReference>
<dbReference type="SUPFAM" id="SSF55874">
    <property type="entry name" value="ATPase domain of HSP90 chaperone/DNA topoisomerase II/histidine kinase"/>
    <property type="match status" value="1"/>
</dbReference>
<dbReference type="Pfam" id="PF00512">
    <property type="entry name" value="HisKA"/>
    <property type="match status" value="1"/>
</dbReference>
<dbReference type="GO" id="GO:0000156">
    <property type="term" value="F:phosphorelay response regulator activity"/>
    <property type="evidence" value="ECO:0007669"/>
    <property type="project" value="TreeGrafter"/>
</dbReference>
<dbReference type="GO" id="GO:0030295">
    <property type="term" value="F:protein kinase activator activity"/>
    <property type="evidence" value="ECO:0007669"/>
    <property type="project" value="TreeGrafter"/>
</dbReference>
<proteinExistence type="predicted"/>
<evidence type="ECO:0000256" key="2">
    <source>
        <dbReference type="ARBA" id="ARBA00012438"/>
    </source>
</evidence>
<dbReference type="GO" id="GO:0005886">
    <property type="term" value="C:plasma membrane"/>
    <property type="evidence" value="ECO:0007669"/>
    <property type="project" value="UniProtKB-ARBA"/>
</dbReference>
<feature type="domain" description="Histidine kinase" evidence="8">
    <location>
        <begin position="278"/>
        <end position="492"/>
    </location>
</feature>
<evidence type="ECO:0000259" key="8">
    <source>
        <dbReference type="PROSITE" id="PS50109"/>
    </source>
</evidence>
<keyword evidence="7" id="KW-0812">Transmembrane</keyword>
<keyword evidence="6" id="KW-0175">Coiled coil</keyword>
<feature type="coiled-coil region" evidence="6">
    <location>
        <begin position="244"/>
        <end position="271"/>
    </location>
</feature>
<dbReference type="InterPro" id="IPR003661">
    <property type="entry name" value="HisK_dim/P_dom"/>
</dbReference>
<dbReference type="PRINTS" id="PR00344">
    <property type="entry name" value="BCTRLSENSOR"/>
</dbReference>
<dbReference type="Proteomes" id="UP000094769">
    <property type="component" value="Unassembled WGS sequence"/>
</dbReference>
<dbReference type="PANTHER" id="PTHR42878:SF15">
    <property type="entry name" value="BACTERIOPHYTOCHROME"/>
    <property type="match status" value="1"/>
</dbReference>
<dbReference type="InterPro" id="IPR005467">
    <property type="entry name" value="His_kinase_dom"/>
</dbReference>
<reference evidence="9 10" key="1">
    <citation type="submission" date="2016-06" db="EMBL/GenBank/DDBJ databases">
        <title>Genome sequence of endosymbiont of Candidatus Endolucinida thiodiazotropha.</title>
        <authorList>
            <person name="Poehlein A."/>
            <person name="Koenig S."/>
            <person name="Heiden S.E."/>
            <person name="Thuermer A."/>
            <person name="Voget S."/>
            <person name="Daniel R."/>
            <person name="Markert S."/>
            <person name="Gros O."/>
            <person name="Schweder T."/>
        </authorList>
    </citation>
    <scope>NUCLEOTIDE SEQUENCE [LARGE SCALE GENOMIC DNA]</scope>
    <source>
        <strain evidence="9 10">COS</strain>
    </source>
</reference>
<dbReference type="EC" id="2.7.13.3" evidence="2"/>
<dbReference type="SMART" id="SM00387">
    <property type="entry name" value="HATPase_c"/>
    <property type="match status" value="1"/>
</dbReference>
<dbReference type="EMBL" id="MARB01000023">
    <property type="protein sequence ID" value="ODJ86368.1"/>
    <property type="molecule type" value="Genomic_DNA"/>
</dbReference>
<dbReference type="InterPro" id="IPR004358">
    <property type="entry name" value="Sig_transdc_His_kin-like_C"/>
</dbReference>
<dbReference type="Gene3D" id="3.30.565.10">
    <property type="entry name" value="Histidine kinase-like ATPase, C-terminal domain"/>
    <property type="match status" value="1"/>
</dbReference>
<keyword evidence="4 9" id="KW-0808">Transferase</keyword>
<dbReference type="GO" id="GO:0007234">
    <property type="term" value="P:osmosensory signaling via phosphorelay pathway"/>
    <property type="evidence" value="ECO:0007669"/>
    <property type="project" value="TreeGrafter"/>
</dbReference>
<dbReference type="PANTHER" id="PTHR42878">
    <property type="entry name" value="TWO-COMPONENT HISTIDINE KINASE"/>
    <property type="match status" value="1"/>
</dbReference>
<evidence type="ECO:0000256" key="6">
    <source>
        <dbReference type="SAM" id="Coils"/>
    </source>
</evidence>
<dbReference type="Gene3D" id="1.10.287.130">
    <property type="match status" value="1"/>
</dbReference>
<dbReference type="InterPro" id="IPR050351">
    <property type="entry name" value="BphY/WalK/GraS-like"/>
</dbReference>
<organism evidence="9 10">
    <name type="scientific">Candidatus Thiodiazotropha endolucinida</name>
    <dbReference type="NCBI Taxonomy" id="1655433"/>
    <lineage>
        <taxon>Bacteria</taxon>
        <taxon>Pseudomonadati</taxon>
        <taxon>Pseudomonadota</taxon>
        <taxon>Gammaproteobacteria</taxon>
        <taxon>Chromatiales</taxon>
        <taxon>Sedimenticolaceae</taxon>
        <taxon>Candidatus Thiodiazotropha</taxon>
    </lineage>
</organism>
<evidence type="ECO:0000256" key="5">
    <source>
        <dbReference type="ARBA" id="ARBA00022777"/>
    </source>
</evidence>
<gene>
    <name evidence="9" type="primary">cph1_3</name>
    <name evidence="9" type="ORF">CODIS_34280</name>
</gene>
<keyword evidence="10" id="KW-1185">Reference proteome</keyword>
<keyword evidence="7" id="KW-1133">Transmembrane helix</keyword>
<accession>A0A7Z1AEF9</accession>
<dbReference type="FunFam" id="3.30.565.10:FF:000006">
    <property type="entry name" value="Sensor histidine kinase WalK"/>
    <property type="match status" value="1"/>
</dbReference>
<dbReference type="GO" id="GO:0000155">
    <property type="term" value="F:phosphorelay sensor kinase activity"/>
    <property type="evidence" value="ECO:0007669"/>
    <property type="project" value="InterPro"/>
</dbReference>